<evidence type="ECO:0000313" key="12">
    <source>
        <dbReference type="EMBL" id="QJX00696.1"/>
    </source>
</evidence>
<keyword evidence="6 9" id="KW-0808">Transferase</keyword>
<gene>
    <name evidence="9" type="primary">hisC</name>
    <name evidence="12" type="ORF">FTUN_8328</name>
</gene>
<dbReference type="GO" id="GO:0004400">
    <property type="term" value="F:histidinol-phosphate transaminase activity"/>
    <property type="evidence" value="ECO:0007669"/>
    <property type="project" value="UniProtKB-UniRule"/>
</dbReference>
<feature type="domain" description="Aminotransferase class I/classII large" evidence="11">
    <location>
        <begin position="73"/>
        <end position="402"/>
    </location>
</feature>
<organism evidence="12 13">
    <name type="scientific">Frigoriglobus tundricola</name>
    <dbReference type="NCBI Taxonomy" id="2774151"/>
    <lineage>
        <taxon>Bacteria</taxon>
        <taxon>Pseudomonadati</taxon>
        <taxon>Planctomycetota</taxon>
        <taxon>Planctomycetia</taxon>
        <taxon>Gemmatales</taxon>
        <taxon>Gemmataceae</taxon>
        <taxon>Frigoriglobus</taxon>
    </lineage>
</organism>
<sequence>MTGEEPTPNPSLQGGEHDLRDSVTSKSSVEATRAVTAFSSGKGDGGLGGIETVRPNIRAMAGYVPGEQLNDPDIIKLNTNESPYPPSPRVFDALRAALTSNSLRKYPQPFGDTFRNAAGRVLNVDPDSILIGNGSDDILTILTRAFVPEGGLIASPAPSYILYKSLAEIQGARFHAIPFTHDWRTDRDSWPRGASLSFVPNPNSPTGTVLDPIDVLRLSKRVSPNPLVVDEAYADFAEPPGYVPLVADWDNLIVTRTFSKSYALAGIRFGFAVARPELVRELLKVKDSYNCDVLSLAAATAAIEDQDYFREVRTKIIATRARMTRELAALGFEVTPSHANFVWCRRADKPLKPIYEELKRQKILVRYMNYPVGPIGSPPGAYDGLRMSVGTDAEIDRLLEELRGIV</sequence>
<keyword evidence="9" id="KW-0368">Histidine biosynthesis</keyword>
<dbReference type="EMBL" id="CP053452">
    <property type="protein sequence ID" value="QJX00696.1"/>
    <property type="molecule type" value="Genomic_DNA"/>
</dbReference>
<accession>A0A6M5Z3L0</accession>
<dbReference type="CDD" id="cd00609">
    <property type="entry name" value="AAT_like"/>
    <property type="match status" value="1"/>
</dbReference>
<dbReference type="UniPathway" id="UPA00031">
    <property type="reaction ID" value="UER00012"/>
</dbReference>
<dbReference type="InterPro" id="IPR015422">
    <property type="entry name" value="PyrdxlP-dep_Trfase_small"/>
</dbReference>
<evidence type="ECO:0000256" key="5">
    <source>
        <dbReference type="ARBA" id="ARBA00022576"/>
    </source>
</evidence>
<evidence type="ECO:0000256" key="2">
    <source>
        <dbReference type="ARBA" id="ARBA00005011"/>
    </source>
</evidence>
<evidence type="ECO:0000256" key="7">
    <source>
        <dbReference type="ARBA" id="ARBA00022898"/>
    </source>
</evidence>
<proteinExistence type="inferred from homology"/>
<comment type="subunit">
    <text evidence="4 9">Homodimer.</text>
</comment>
<dbReference type="PANTHER" id="PTHR43643">
    <property type="entry name" value="HISTIDINOL-PHOSPHATE AMINOTRANSFERASE 2"/>
    <property type="match status" value="1"/>
</dbReference>
<keyword evidence="9" id="KW-0028">Amino-acid biosynthesis</keyword>
<keyword evidence="13" id="KW-1185">Reference proteome</keyword>
<evidence type="ECO:0000256" key="4">
    <source>
        <dbReference type="ARBA" id="ARBA00011738"/>
    </source>
</evidence>
<evidence type="ECO:0000256" key="6">
    <source>
        <dbReference type="ARBA" id="ARBA00022679"/>
    </source>
</evidence>
<dbReference type="InterPro" id="IPR015421">
    <property type="entry name" value="PyrdxlP-dep_Trfase_major"/>
</dbReference>
<dbReference type="SUPFAM" id="SSF53383">
    <property type="entry name" value="PLP-dependent transferases"/>
    <property type="match status" value="1"/>
</dbReference>
<evidence type="ECO:0000256" key="10">
    <source>
        <dbReference type="SAM" id="MobiDB-lite"/>
    </source>
</evidence>
<dbReference type="GO" id="GO:0030170">
    <property type="term" value="F:pyridoxal phosphate binding"/>
    <property type="evidence" value="ECO:0007669"/>
    <property type="project" value="InterPro"/>
</dbReference>
<evidence type="ECO:0000256" key="9">
    <source>
        <dbReference type="HAMAP-Rule" id="MF_01023"/>
    </source>
</evidence>
<dbReference type="AlphaFoldDB" id="A0A6M5Z3L0"/>
<comment type="cofactor">
    <cofactor evidence="1 9">
        <name>pyridoxal 5'-phosphate</name>
        <dbReference type="ChEBI" id="CHEBI:597326"/>
    </cofactor>
</comment>
<reference evidence="13" key="1">
    <citation type="submission" date="2020-05" db="EMBL/GenBank/DDBJ databases">
        <title>Frigoriglobus tundricola gen. nov., sp. nov., a psychrotolerant cellulolytic planctomycete of the family Gemmataceae with two divergent copies of 16S rRNA gene.</title>
        <authorList>
            <person name="Kulichevskaya I.S."/>
            <person name="Ivanova A.A."/>
            <person name="Naumoff D.G."/>
            <person name="Beletsky A.V."/>
            <person name="Rijpstra W.I.C."/>
            <person name="Sinninghe Damste J.S."/>
            <person name="Mardanov A.V."/>
            <person name="Ravin N.V."/>
            <person name="Dedysh S.N."/>
        </authorList>
    </citation>
    <scope>NUCLEOTIDE SEQUENCE [LARGE SCALE GENOMIC DNA]</scope>
    <source>
        <strain evidence="13">PL17</strain>
    </source>
</reference>
<keyword evidence="5 9" id="KW-0032">Aminotransferase</keyword>
<keyword evidence="7 9" id="KW-0663">Pyridoxal phosphate</keyword>
<name>A0A6M5Z3L0_9BACT</name>
<dbReference type="Proteomes" id="UP000503447">
    <property type="component" value="Chromosome"/>
</dbReference>
<dbReference type="Gene3D" id="3.40.640.10">
    <property type="entry name" value="Type I PLP-dependent aspartate aminotransferase-like (Major domain)"/>
    <property type="match status" value="1"/>
</dbReference>
<comment type="catalytic activity">
    <reaction evidence="8 9">
        <text>L-histidinol phosphate + 2-oxoglutarate = 3-(imidazol-4-yl)-2-oxopropyl phosphate + L-glutamate</text>
        <dbReference type="Rhea" id="RHEA:23744"/>
        <dbReference type="ChEBI" id="CHEBI:16810"/>
        <dbReference type="ChEBI" id="CHEBI:29985"/>
        <dbReference type="ChEBI" id="CHEBI:57766"/>
        <dbReference type="ChEBI" id="CHEBI:57980"/>
        <dbReference type="EC" id="2.6.1.9"/>
    </reaction>
</comment>
<dbReference type="PANTHER" id="PTHR43643:SF3">
    <property type="entry name" value="HISTIDINOL-PHOSPHATE AMINOTRANSFERASE"/>
    <property type="match status" value="1"/>
</dbReference>
<dbReference type="NCBIfam" id="TIGR01141">
    <property type="entry name" value="hisC"/>
    <property type="match status" value="1"/>
</dbReference>
<dbReference type="HAMAP" id="MF_01023">
    <property type="entry name" value="HisC_aminotrans_2"/>
    <property type="match status" value="1"/>
</dbReference>
<dbReference type="KEGG" id="ftj:FTUN_8328"/>
<evidence type="ECO:0000256" key="8">
    <source>
        <dbReference type="ARBA" id="ARBA00047481"/>
    </source>
</evidence>
<evidence type="ECO:0000256" key="3">
    <source>
        <dbReference type="ARBA" id="ARBA00007970"/>
    </source>
</evidence>
<dbReference type="GO" id="GO:0000105">
    <property type="term" value="P:L-histidine biosynthetic process"/>
    <property type="evidence" value="ECO:0007669"/>
    <property type="project" value="UniProtKB-UniRule"/>
</dbReference>
<dbReference type="InterPro" id="IPR005861">
    <property type="entry name" value="HisP_aminotrans"/>
</dbReference>
<evidence type="ECO:0000256" key="1">
    <source>
        <dbReference type="ARBA" id="ARBA00001933"/>
    </source>
</evidence>
<dbReference type="InterPro" id="IPR050106">
    <property type="entry name" value="HistidinolP_aminotransfase"/>
</dbReference>
<dbReference type="PROSITE" id="PS00599">
    <property type="entry name" value="AA_TRANSFER_CLASS_2"/>
    <property type="match status" value="1"/>
</dbReference>
<dbReference type="InterPro" id="IPR001917">
    <property type="entry name" value="Aminotrans_II_pyridoxalP_BS"/>
</dbReference>
<feature type="modified residue" description="N6-(pyridoxal phosphate)lysine" evidence="9">
    <location>
        <position position="260"/>
    </location>
</feature>
<dbReference type="InterPro" id="IPR004839">
    <property type="entry name" value="Aminotransferase_I/II_large"/>
</dbReference>
<feature type="region of interest" description="Disordered" evidence="10">
    <location>
        <begin position="1"/>
        <end position="29"/>
    </location>
</feature>
<evidence type="ECO:0000259" key="11">
    <source>
        <dbReference type="Pfam" id="PF00155"/>
    </source>
</evidence>
<comment type="similarity">
    <text evidence="3 9">Belongs to the class-II pyridoxal-phosphate-dependent aminotransferase family. Histidinol-phosphate aminotransferase subfamily.</text>
</comment>
<evidence type="ECO:0000313" key="13">
    <source>
        <dbReference type="Proteomes" id="UP000503447"/>
    </source>
</evidence>
<dbReference type="InterPro" id="IPR015424">
    <property type="entry name" value="PyrdxlP-dep_Trfase"/>
</dbReference>
<dbReference type="Gene3D" id="3.90.1150.10">
    <property type="entry name" value="Aspartate Aminotransferase, domain 1"/>
    <property type="match status" value="1"/>
</dbReference>
<protein>
    <recommendedName>
        <fullName evidence="9">Histidinol-phosphate aminotransferase</fullName>
        <ecNumber evidence="9">2.6.1.9</ecNumber>
    </recommendedName>
    <alternativeName>
        <fullName evidence="9">Imidazole acetol-phosphate transaminase</fullName>
    </alternativeName>
</protein>
<comment type="pathway">
    <text evidence="2 9">Amino-acid biosynthesis; L-histidine biosynthesis; L-histidine from 5-phospho-alpha-D-ribose 1-diphosphate: step 7/9.</text>
</comment>
<dbReference type="EC" id="2.6.1.9" evidence="9"/>
<dbReference type="Pfam" id="PF00155">
    <property type="entry name" value="Aminotran_1_2"/>
    <property type="match status" value="1"/>
</dbReference>